<gene>
    <name evidence="3" type="primary">LOC103505554</name>
</gene>
<dbReference type="Proteomes" id="UP000079169">
    <property type="component" value="Unplaced"/>
</dbReference>
<dbReference type="PANTHER" id="PTHR23295">
    <property type="entry name" value="NUCLEAR RECEPTOR COACTIVATOR 5-RELATED"/>
    <property type="match status" value="1"/>
</dbReference>
<keyword evidence="2" id="KW-1185">Reference proteome</keyword>
<dbReference type="InterPro" id="IPR052600">
    <property type="entry name" value="Nuc_rcpt_coact/corep"/>
</dbReference>
<organism evidence="2 3">
    <name type="scientific">Diaphorina citri</name>
    <name type="common">Asian citrus psyllid</name>
    <dbReference type="NCBI Taxonomy" id="121845"/>
    <lineage>
        <taxon>Eukaryota</taxon>
        <taxon>Metazoa</taxon>
        <taxon>Ecdysozoa</taxon>
        <taxon>Arthropoda</taxon>
        <taxon>Hexapoda</taxon>
        <taxon>Insecta</taxon>
        <taxon>Pterygota</taxon>
        <taxon>Neoptera</taxon>
        <taxon>Paraneoptera</taxon>
        <taxon>Hemiptera</taxon>
        <taxon>Sternorrhyncha</taxon>
        <taxon>Psylloidea</taxon>
        <taxon>Psyllidae</taxon>
        <taxon>Diaphorininae</taxon>
        <taxon>Diaphorina</taxon>
    </lineage>
</organism>
<dbReference type="KEGG" id="dci:103505554"/>
<dbReference type="RefSeq" id="XP_026676666.1">
    <property type="nucleotide sequence ID" value="XM_026820865.1"/>
</dbReference>
<evidence type="ECO:0000313" key="3">
    <source>
        <dbReference type="RefSeq" id="XP_026676666.1"/>
    </source>
</evidence>
<name>A0A3Q0IK71_DIACI</name>
<evidence type="ECO:0000256" key="1">
    <source>
        <dbReference type="SAM" id="MobiDB-lite"/>
    </source>
</evidence>
<accession>A0A3Q0IK71</accession>
<proteinExistence type="predicted"/>
<feature type="region of interest" description="Disordered" evidence="1">
    <location>
        <begin position="18"/>
        <end position="51"/>
    </location>
</feature>
<dbReference type="STRING" id="121845.A0A3Q0IK71"/>
<dbReference type="PANTHER" id="PTHR23295:SF6">
    <property type="entry name" value="NEOSIN, ISOFORM A"/>
    <property type="match status" value="1"/>
</dbReference>
<protein>
    <submittedName>
        <fullName evidence="3">Nuclear receptor coactivator 5-like</fullName>
    </submittedName>
</protein>
<dbReference type="AlphaFoldDB" id="A0A3Q0IK71"/>
<dbReference type="PaxDb" id="121845-A0A3Q0IK71"/>
<dbReference type="GeneID" id="103505554"/>
<dbReference type="SUPFAM" id="SSF52954">
    <property type="entry name" value="Class II aaRS ABD-related"/>
    <property type="match status" value="1"/>
</dbReference>
<dbReference type="InterPro" id="IPR036621">
    <property type="entry name" value="Anticodon-bd_dom_sf"/>
</dbReference>
<dbReference type="Gene3D" id="3.40.50.800">
    <property type="entry name" value="Anticodon-binding domain"/>
    <property type="match status" value="1"/>
</dbReference>
<evidence type="ECO:0000313" key="2">
    <source>
        <dbReference type="Proteomes" id="UP000079169"/>
    </source>
</evidence>
<reference evidence="3" key="1">
    <citation type="submission" date="2025-08" db="UniProtKB">
        <authorList>
            <consortium name="RefSeq"/>
        </authorList>
    </citation>
    <scope>IDENTIFICATION</scope>
</reference>
<sequence>MLMEHCVFHFRDRFGGPPPNDRWGADDHGPTPPNARVGGPPHPTPHVSNEDRTNDVEIIVCDRNLTEYAEFIEIKLKKIQLAVDLLFPKEDVPLDKVLGNISSRGTLYAIVVMHRHEQRRSMTLHILHGDPQEHRNIPVEDALELVQKNFQSYKKGDKNAPKTGPGGIEVSLKSGLPLETHLTCRMRRCQTLPKYLRMLPSVATTP</sequence>